<reference evidence="1" key="1">
    <citation type="submission" date="2021-01" db="EMBL/GenBank/DDBJ databases">
        <authorList>
            <consortium name="Genoscope - CEA"/>
            <person name="William W."/>
        </authorList>
    </citation>
    <scope>NUCLEOTIDE SEQUENCE</scope>
</reference>
<evidence type="ECO:0000313" key="2">
    <source>
        <dbReference type="Proteomes" id="UP000683925"/>
    </source>
</evidence>
<accession>A0A8S1UWF9</accession>
<protein>
    <submittedName>
        <fullName evidence="1">Uncharacterized protein</fullName>
    </submittedName>
</protein>
<evidence type="ECO:0000313" key="1">
    <source>
        <dbReference type="EMBL" id="CAD8168577.1"/>
    </source>
</evidence>
<dbReference type="Proteomes" id="UP000683925">
    <property type="component" value="Unassembled WGS sequence"/>
</dbReference>
<proteinExistence type="predicted"/>
<sequence length="120" mass="14288">MRMENLLTEKSGHHQLLMSSLKELLTFQGQSSRLTIQIRILENLEFELILIYTKRNKNIIYINFKQCCDQCNTLIGLSEREKSQNYIYDILINYFCGFKQFNWMSPLDEGRSILHILFVC</sequence>
<comment type="caution">
    <text evidence="1">The sequence shown here is derived from an EMBL/GenBank/DDBJ whole genome shotgun (WGS) entry which is preliminary data.</text>
</comment>
<keyword evidence="2" id="KW-1185">Reference proteome</keyword>
<name>A0A8S1UWF9_PAROT</name>
<dbReference type="EMBL" id="CAJJDP010000052">
    <property type="protein sequence ID" value="CAD8168577.1"/>
    <property type="molecule type" value="Genomic_DNA"/>
</dbReference>
<dbReference type="AlphaFoldDB" id="A0A8S1UWF9"/>
<gene>
    <name evidence="1" type="ORF">POCTA_138.1.T0520062</name>
</gene>
<organism evidence="1 2">
    <name type="scientific">Paramecium octaurelia</name>
    <dbReference type="NCBI Taxonomy" id="43137"/>
    <lineage>
        <taxon>Eukaryota</taxon>
        <taxon>Sar</taxon>
        <taxon>Alveolata</taxon>
        <taxon>Ciliophora</taxon>
        <taxon>Intramacronucleata</taxon>
        <taxon>Oligohymenophorea</taxon>
        <taxon>Peniculida</taxon>
        <taxon>Parameciidae</taxon>
        <taxon>Paramecium</taxon>
    </lineage>
</organism>